<reference evidence="1 2" key="1">
    <citation type="journal article" date="2010" name="Stand. Genomic Sci.">
        <title>Complete genome sequence of Denitrovibrio acetiphilus type strain (N2460).</title>
        <authorList>
            <person name="Kiss H."/>
            <person name="Lang E."/>
            <person name="Lapidus A."/>
            <person name="Copeland A."/>
            <person name="Nolan M."/>
            <person name="Glavina Del Rio T."/>
            <person name="Chen F."/>
            <person name="Lucas S."/>
            <person name="Tice H."/>
            <person name="Cheng J.F."/>
            <person name="Han C."/>
            <person name="Goodwin L."/>
            <person name="Pitluck S."/>
            <person name="Liolios K."/>
            <person name="Pati A."/>
            <person name="Ivanova N."/>
            <person name="Mavromatis K."/>
            <person name="Chen A."/>
            <person name="Palaniappan K."/>
            <person name="Land M."/>
            <person name="Hauser L."/>
            <person name="Chang Y.J."/>
            <person name="Jeffries C.D."/>
            <person name="Detter J.C."/>
            <person name="Brettin T."/>
            <person name="Spring S."/>
            <person name="Rohde M."/>
            <person name="Goker M."/>
            <person name="Woyke T."/>
            <person name="Bristow J."/>
            <person name="Eisen J.A."/>
            <person name="Markowitz V."/>
            <person name="Hugenholtz P."/>
            <person name="Kyrpides N.C."/>
            <person name="Klenk H.P."/>
        </authorList>
    </citation>
    <scope>NUCLEOTIDE SEQUENCE [LARGE SCALE GENOMIC DNA]</scope>
    <source>
        <strain evidence="2">DSM 12809 / NBRC 114555 / N2460</strain>
    </source>
</reference>
<dbReference type="PaxDb" id="522772-Dacet_2224"/>
<dbReference type="OrthoDB" id="9799982at2"/>
<evidence type="ECO:0000313" key="2">
    <source>
        <dbReference type="Proteomes" id="UP000002012"/>
    </source>
</evidence>
<dbReference type="EMBL" id="CP001968">
    <property type="protein sequence ID" value="ADD68986.1"/>
    <property type="molecule type" value="Genomic_DNA"/>
</dbReference>
<sequence>MDNKLITGITPTKCLNWIYRKNPENYVYPPAVADISDEYYQLNAFETYSQEYFVIKADSLEHALNISVELYGNASLNTVELAYLTTVCEKLDIDKSEINAFALHGIKGKKNFETLKAITSFCPVIQKYLSVKAIPLKTIAVFAKLDKEFRRFIRNTLEDKELSVQDFRKMVNILFDMQAQATDEDMGPDLLKKLTEKKDMTRLSFMKEMQNLTQGVSVDIFSDNNFETGELTFSFKASSIEEMQKKADSLSLESEKIKNIYRFLDEQDIC</sequence>
<accession>D4H2W3</accession>
<dbReference type="HOGENOM" id="CLU_084166_0_0_0"/>
<dbReference type="RefSeq" id="WP_013011489.1">
    <property type="nucleotide sequence ID" value="NC_013943.1"/>
</dbReference>
<dbReference type="Proteomes" id="UP000002012">
    <property type="component" value="Chromosome"/>
</dbReference>
<protein>
    <submittedName>
        <fullName evidence="1">Uncharacterized protein</fullName>
    </submittedName>
</protein>
<dbReference type="eggNOG" id="ENOG5032P4K">
    <property type="taxonomic scope" value="Bacteria"/>
</dbReference>
<keyword evidence="2" id="KW-1185">Reference proteome</keyword>
<gene>
    <name evidence="1" type="ordered locus">Dacet_2224</name>
</gene>
<dbReference type="STRING" id="522772.Dacet_2224"/>
<dbReference type="KEGG" id="dap:Dacet_2224"/>
<evidence type="ECO:0000313" key="1">
    <source>
        <dbReference type="EMBL" id="ADD68986.1"/>
    </source>
</evidence>
<dbReference type="InParanoid" id="D4H2W3"/>
<organism evidence="1 2">
    <name type="scientific">Denitrovibrio acetiphilus (strain DSM 12809 / NBRC 114555 / N2460)</name>
    <dbReference type="NCBI Taxonomy" id="522772"/>
    <lineage>
        <taxon>Bacteria</taxon>
        <taxon>Pseudomonadati</taxon>
        <taxon>Deferribacterota</taxon>
        <taxon>Deferribacteres</taxon>
        <taxon>Deferribacterales</taxon>
        <taxon>Geovibrionaceae</taxon>
        <taxon>Denitrovibrio</taxon>
    </lineage>
</organism>
<dbReference type="AlphaFoldDB" id="D4H2W3"/>
<name>D4H2W3_DENA2</name>
<proteinExistence type="predicted"/>